<organism evidence="2 3">
    <name type="scientific">Acer saccharum</name>
    <name type="common">Sugar maple</name>
    <dbReference type="NCBI Taxonomy" id="4024"/>
    <lineage>
        <taxon>Eukaryota</taxon>
        <taxon>Viridiplantae</taxon>
        <taxon>Streptophyta</taxon>
        <taxon>Embryophyta</taxon>
        <taxon>Tracheophyta</taxon>
        <taxon>Spermatophyta</taxon>
        <taxon>Magnoliopsida</taxon>
        <taxon>eudicotyledons</taxon>
        <taxon>Gunneridae</taxon>
        <taxon>Pentapetalae</taxon>
        <taxon>rosids</taxon>
        <taxon>malvids</taxon>
        <taxon>Sapindales</taxon>
        <taxon>Sapindaceae</taxon>
        <taxon>Hippocastanoideae</taxon>
        <taxon>Acereae</taxon>
        <taxon>Acer</taxon>
    </lineage>
</organism>
<sequence>MSTSSYRPSPNRSMSTSTYQPTSGRSMSTSSYRPTPDSGLLLCSRILFSFDFSRFQVEDPSIPQSQSVLASCSLSALYCAAKREAAAMAAAQVAFVLQSGQHRGVQFTIASGPAVSLLSQNHETL</sequence>
<protein>
    <submittedName>
        <fullName evidence="2">Uncharacterized protein</fullName>
    </submittedName>
</protein>
<accession>A0AA39RA78</accession>
<reference evidence="2" key="2">
    <citation type="submission" date="2023-06" db="EMBL/GenBank/DDBJ databases">
        <authorList>
            <person name="Swenson N.G."/>
            <person name="Wegrzyn J.L."/>
            <person name="Mcevoy S.L."/>
        </authorList>
    </citation>
    <scope>NUCLEOTIDE SEQUENCE</scope>
    <source>
        <strain evidence="2">NS2018</strain>
        <tissue evidence="2">Leaf</tissue>
    </source>
</reference>
<comment type="caution">
    <text evidence="2">The sequence shown here is derived from an EMBL/GenBank/DDBJ whole genome shotgun (WGS) entry which is preliminary data.</text>
</comment>
<evidence type="ECO:0000313" key="2">
    <source>
        <dbReference type="EMBL" id="KAK0570455.1"/>
    </source>
</evidence>
<proteinExistence type="predicted"/>
<dbReference type="EMBL" id="JAUESC010000388">
    <property type="protein sequence ID" value="KAK0570455.1"/>
    <property type="molecule type" value="Genomic_DNA"/>
</dbReference>
<dbReference type="AlphaFoldDB" id="A0AA39RA78"/>
<evidence type="ECO:0000256" key="1">
    <source>
        <dbReference type="SAM" id="MobiDB-lite"/>
    </source>
</evidence>
<feature type="compositionally biased region" description="Polar residues" evidence="1">
    <location>
        <begin position="1"/>
        <end position="33"/>
    </location>
</feature>
<feature type="region of interest" description="Disordered" evidence="1">
    <location>
        <begin position="1"/>
        <end position="36"/>
    </location>
</feature>
<name>A0AA39RA78_ACESA</name>
<evidence type="ECO:0000313" key="3">
    <source>
        <dbReference type="Proteomes" id="UP001168877"/>
    </source>
</evidence>
<keyword evidence="3" id="KW-1185">Reference proteome</keyword>
<dbReference type="Proteomes" id="UP001168877">
    <property type="component" value="Unassembled WGS sequence"/>
</dbReference>
<reference evidence="2" key="1">
    <citation type="journal article" date="2022" name="Plant J.">
        <title>Strategies of tolerance reflected in two North American maple genomes.</title>
        <authorList>
            <person name="McEvoy S.L."/>
            <person name="Sezen U.U."/>
            <person name="Trouern-Trend A."/>
            <person name="McMahon S.M."/>
            <person name="Schaberg P.G."/>
            <person name="Yang J."/>
            <person name="Wegrzyn J.L."/>
            <person name="Swenson N.G."/>
        </authorList>
    </citation>
    <scope>NUCLEOTIDE SEQUENCE</scope>
    <source>
        <strain evidence="2">NS2018</strain>
    </source>
</reference>
<gene>
    <name evidence="2" type="ORF">LWI29_001372</name>
</gene>